<feature type="transmembrane region" description="Helical" evidence="9">
    <location>
        <begin position="304"/>
        <end position="323"/>
    </location>
</feature>
<proteinExistence type="predicted"/>
<comment type="subcellular location">
    <subcellularLocation>
        <location evidence="2">Membrane</location>
    </subcellularLocation>
</comment>
<dbReference type="eggNOG" id="COG2972">
    <property type="taxonomic scope" value="Bacteria"/>
</dbReference>
<keyword evidence="9" id="KW-0812">Transmembrane</keyword>
<dbReference type="InterPro" id="IPR050640">
    <property type="entry name" value="Bact_2-comp_sensor_kinase"/>
</dbReference>
<dbReference type="CDD" id="cd06225">
    <property type="entry name" value="HAMP"/>
    <property type="match status" value="1"/>
</dbReference>
<dbReference type="InterPro" id="IPR036890">
    <property type="entry name" value="HATPase_C_sf"/>
</dbReference>
<evidence type="ECO:0000256" key="1">
    <source>
        <dbReference type="ARBA" id="ARBA00000085"/>
    </source>
</evidence>
<dbReference type="Gene3D" id="3.30.565.10">
    <property type="entry name" value="Histidine kinase-like ATPase, C-terminal domain"/>
    <property type="match status" value="1"/>
</dbReference>
<name>S0FSX1_RUMCE</name>
<feature type="coiled-coil region" evidence="8">
    <location>
        <begin position="53"/>
        <end position="80"/>
    </location>
</feature>
<comment type="caution">
    <text evidence="11">The sequence shown here is derived from an EMBL/GenBank/DDBJ whole genome shotgun (WGS) entry which is preliminary data.</text>
</comment>
<reference evidence="11 12" key="1">
    <citation type="journal article" date="2013" name="Genome Announc.">
        <title>Draft Genome Sequence of the Cellulolytic, Mesophilic, Anaerobic Bacterium Clostridium termitidis Strain CT1112 (DSM 5398).</title>
        <authorList>
            <person name="Lal S."/>
            <person name="Ramachandran U."/>
            <person name="Zhang X."/>
            <person name="Munir R."/>
            <person name="Sparling R."/>
            <person name="Levin D.B."/>
        </authorList>
    </citation>
    <scope>NUCLEOTIDE SEQUENCE [LARGE SCALE GENOMIC DNA]</scope>
    <source>
        <strain evidence="11 12">CT1112</strain>
    </source>
</reference>
<dbReference type="InterPro" id="IPR004358">
    <property type="entry name" value="Sig_transdc_His_kin-like_C"/>
</dbReference>
<evidence type="ECO:0000256" key="5">
    <source>
        <dbReference type="ARBA" id="ARBA00022679"/>
    </source>
</evidence>
<feature type="domain" description="HAMP" evidence="10">
    <location>
        <begin position="325"/>
        <end position="377"/>
    </location>
</feature>
<evidence type="ECO:0000256" key="9">
    <source>
        <dbReference type="SAM" id="Phobius"/>
    </source>
</evidence>
<dbReference type="InterPro" id="IPR003594">
    <property type="entry name" value="HATPase_dom"/>
</dbReference>
<dbReference type="Pfam" id="PF06580">
    <property type="entry name" value="His_kinase"/>
    <property type="match status" value="1"/>
</dbReference>
<dbReference type="SUPFAM" id="SSF55874">
    <property type="entry name" value="ATPase domain of HSP90 chaperone/DNA topoisomerase II/histidine kinase"/>
    <property type="match status" value="1"/>
</dbReference>
<dbReference type="PRINTS" id="PR00344">
    <property type="entry name" value="BCTRLSENSOR"/>
</dbReference>
<evidence type="ECO:0000256" key="4">
    <source>
        <dbReference type="ARBA" id="ARBA00022553"/>
    </source>
</evidence>
<evidence type="ECO:0000313" key="12">
    <source>
        <dbReference type="Proteomes" id="UP000014155"/>
    </source>
</evidence>
<keyword evidence="9" id="KW-0472">Membrane</keyword>
<feature type="coiled-coil region" evidence="8">
    <location>
        <begin position="358"/>
        <end position="397"/>
    </location>
</feature>
<evidence type="ECO:0000256" key="3">
    <source>
        <dbReference type="ARBA" id="ARBA00012438"/>
    </source>
</evidence>
<dbReference type="Gene3D" id="3.30.450.20">
    <property type="entry name" value="PAS domain"/>
    <property type="match status" value="1"/>
</dbReference>
<keyword evidence="9" id="KW-1133">Transmembrane helix</keyword>
<evidence type="ECO:0000259" key="10">
    <source>
        <dbReference type="PROSITE" id="PS50885"/>
    </source>
</evidence>
<keyword evidence="5" id="KW-0808">Transferase</keyword>
<dbReference type="Pfam" id="PF00672">
    <property type="entry name" value="HAMP"/>
    <property type="match status" value="1"/>
</dbReference>
<dbReference type="PATRIC" id="fig|1195236.3.peg.933"/>
<dbReference type="PANTHER" id="PTHR34220">
    <property type="entry name" value="SENSOR HISTIDINE KINASE YPDA"/>
    <property type="match status" value="1"/>
</dbReference>
<dbReference type="EC" id="2.7.13.3" evidence="3"/>
<dbReference type="SUPFAM" id="SSF158472">
    <property type="entry name" value="HAMP domain-like"/>
    <property type="match status" value="1"/>
</dbReference>
<evidence type="ECO:0000256" key="6">
    <source>
        <dbReference type="ARBA" id="ARBA00022777"/>
    </source>
</evidence>
<protein>
    <recommendedName>
        <fullName evidence="3">histidine kinase</fullName>
        <ecNumber evidence="3">2.7.13.3</ecNumber>
    </recommendedName>
</protein>
<gene>
    <name evidence="11" type="ORF">CTER_0611</name>
</gene>
<sequence>MNKAINFFHDLSFKKKLMLSYIVLLLIPTVLGGVYFYSSAVLSLRQKTESMIDQRLNQEKSNIDKKLEEFEKVAQNISQNSLINDFFNDFYTEDSEFVLFVKNNVQPLVSWWLTTNPGISELRYYTYNQNISSFYLFSPAQKYDKEVWFGKMRQGTQNLTPYWEDYHRIHQNYTQKSTQKVYSLFYPIVLPNAAGNAYLEIEITPAYLFRQLNETPIGHSGFTFIVNSNKEIIQSNHPDLSAGIVQNMDSSVFEGSNDSGHSTVKIESTRYSVSYLKINKLNCYIVGVIPSEEITQNLSNARNMFIFILVLSIGVLTAIAYLLSGILVKKVKSLVNAVHRIQNQDFSIHIPVNGRDEINELAENINVMSAKINDLINKVYKSEIAQREAELVALQMQINPHFLFNTLEVLKMMAEIEEQHKISDAIASLGNLMRYNLTKSEDMVYLKDEIENTRDYVNIQKLLLNDRLKVTYSIEAAHMLYRVPNLIIQPIIENSIFHGYINRTDDLLIKINTVTKDEDIIIMVSDNGSGISENRIMQIRKCLNNPDQKRILHGRGHGLALTNINNRIKLKYGDKYGIDIESQPGYGTTVFLSFPYTEQI</sequence>
<accession>S0FSX1</accession>
<dbReference type="InterPro" id="IPR003660">
    <property type="entry name" value="HAMP_dom"/>
</dbReference>
<keyword evidence="12" id="KW-1185">Reference proteome</keyword>
<evidence type="ECO:0000256" key="2">
    <source>
        <dbReference type="ARBA" id="ARBA00004370"/>
    </source>
</evidence>
<dbReference type="GO" id="GO:0000155">
    <property type="term" value="F:phosphorelay sensor kinase activity"/>
    <property type="evidence" value="ECO:0007669"/>
    <property type="project" value="InterPro"/>
</dbReference>
<dbReference type="STRING" id="1195236.CTER_0611"/>
<keyword evidence="6 11" id="KW-0418">Kinase</keyword>
<evidence type="ECO:0000256" key="8">
    <source>
        <dbReference type="SAM" id="Coils"/>
    </source>
</evidence>
<comment type="catalytic activity">
    <reaction evidence="1">
        <text>ATP + protein L-histidine = ADP + protein N-phospho-L-histidine.</text>
        <dbReference type="EC" id="2.7.13.3"/>
    </reaction>
</comment>
<dbReference type="GO" id="GO:0016020">
    <property type="term" value="C:membrane"/>
    <property type="evidence" value="ECO:0007669"/>
    <property type="project" value="UniProtKB-SubCell"/>
</dbReference>
<dbReference type="RefSeq" id="WP_004623917.1">
    <property type="nucleotide sequence ID" value="NZ_AORV01000020.1"/>
</dbReference>
<evidence type="ECO:0000313" key="11">
    <source>
        <dbReference type="EMBL" id="EMS73421.1"/>
    </source>
</evidence>
<dbReference type="PANTHER" id="PTHR34220:SF7">
    <property type="entry name" value="SENSOR HISTIDINE KINASE YPDA"/>
    <property type="match status" value="1"/>
</dbReference>
<dbReference type="PROSITE" id="PS50885">
    <property type="entry name" value="HAMP"/>
    <property type="match status" value="1"/>
</dbReference>
<dbReference type="EMBL" id="AORV01000020">
    <property type="protein sequence ID" value="EMS73421.1"/>
    <property type="molecule type" value="Genomic_DNA"/>
</dbReference>
<dbReference type="InterPro" id="IPR010559">
    <property type="entry name" value="Sig_transdc_His_kin_internal"/>
</dbReference>
<keyword evidence="8" id="KW-0175">Coiled coil</keyword>
<keyword evidence="4" id="KW-0597">Phosphoprotein</keyword>
<dbReference type="Proteomes" id="UP000014155">
    <property type="component" value="Unassembled WGS sequence"/>
</dbReference>
<dbReference type="SMART" id="SM00304">
    <property type="entry name" value="HAMP"/>
    <property type="match status" value="1"/>
</dbReference>
<dbReference type="Gene3D" id="1.10.8.500">
    <property type="entry name" value="HAMP domain in histidine kinase"/>
    <property type="match status" value="1"/>
</dbReference>
<keyword evidence="7" id="KW-0902">Two-component regulatory system</keyword>
<dbReference type="AlphaFoldDB" id="S0FSX1"/>
<organism evidence="11 12">
    <name type="scientific">Ruminiclostridium cellobioparum subsp. termitidis CT1112</name>
    <dbReference type="NCBI Taxonomy" id="1195236"/>
    <lineage>
        <taxon>Bacteria</taxon>
        <taxon>Bacillati</taxon>
        <taxon>Bacillota</taxon>
        <taxon>Clostridia</taxon>
        <taxon>Eubacteriales</taxon>
        <taxon>Oscillospiraceae</taxon>
        <taxon>Ruminiclostridium</taxon>
    </lineage>
</organism>
<dbReference type="Pfam" id="PF02518">
    <property type="entry name" value="HATPase_c"/>
    <property type="match status" value="1"/>
</dbReference>
<evidence type="ECO:0000256" key="7">
    <source>
        <dbReference type="ARBA" id="ARBA00023012"/>
    </source>
</evidence>